<keyword evidence="1" id="KW-0808">Transferase</keyword>
<proteinExistence type="predicted"/>
<reference evidence="3 4" key="1">
    <citation type="submission" date="2021-04" db="EMBL/GenBank/DDBJ databases">
        <title>Whole genome sequence of Jiella sp. KSK16Y-1.</title>
        <authorList>
            <person name="Tuo L."/>
        </authorList>
    </citation>
    <scope>NUCLEOTIDE SEQUENCE [LARGE SCALE GENOMIC DNA]</scope>
    <source>
        <strain evidence="3 4">KSK16Y-1</strain>
    </source>
</reference>
<dbReference type="InterPro" id="IPR027417">
    <property type="entry name" value="P-loop_NTPase"/>
</dbReference>
<dbReference type="PROSITE" id="PS50293">
    <property type="entry name" value="TPR_REGION"/>
    <property type="match status" value="1"/>
</dbReference>
<dbReference type="RefSeq" id="WP_209592604.1">
    <property type="nucleotide sequence ID" value="NZ_JAGJCF010000001.1"/>
</dbReference>
<dbReference type="InterPro" id="IPR011990">
    <property type="entry name" value="TPR-like_helical_dom_sf"/>
</dbReference>
<gene>
    <name evidence="3" type="ORF">J6595_01115</name>
</gene>
<dbReference type="InterPro" id="IPR019734">
    <property type="entry name" value="TPR_rpt"/>
</dbReference>
<dbReference type="PANTHER" id="PTHR12788">
    <property type="entry name" value="PROTEIN-TYROSINE SULFOTRANSFERASE 2"/>
    <property type="match status" value="1"/>
</dbReference>
<dbReference type="SMART" id="SM00028">
    <property type="entry name" value="TPR"/>
    <property type="match status" value="4"/>
</dbReference>
<dbReference type="SUPFAM" id="SSF52540">
    <property type="entry name" value="P-loop containing nucleoside triphosphate hydrolases"/>
    <property type="match status" value="1"/>
</dbReference>
<evidence type="ECO:0000313" key="4">
    <source>
        <dbReference type="Proteomes" id="UP000678276"/>
    </source>
</evidence>
<dbReference type="PROSITE" id="PS50005">
    <property type="entry name" value="TPR"/>
    <property type="match status" value="1"/>
</dbReference>
<dbReference type="Gene3D" id="3.40.50.300">
    <property type="entry name" value="P-loop containing nucleotide triphosphate hydrolases"/>
    <property type="match status" value="1"/>
</dbReference>
<evidence type="ECO:0000313" key="3">
    <source>
        <dbReference type="EMBL" id="MBP0614189.1"/>
    </source>
</evidence>
<dbReference type="Pfam" id="PF13469">
    <property type="entry name" value="Sulfotransfer_3"/>
    <property type="match status" value="1"/>
</dbReference>
<dbReference type="Gene3D" id="1.25.40.10">
    <property type="entry name" value="Tetratricopeptide repeat domain"/>
    <property type="match status" value="2"/>
</dbReference>
<keyword evidence="4" id="KW-1185">Reference proteome</keyword>
<keyword evidence="2" id="KW-0802">TPR repeat</keyword>
<dbReference type="Pfam" id="PF13181">
    <property type="entry name" value="TPR_8"/>
    <property type="match status" value="1"/>
</dbReference>
<evidence type="ECO:0000256" key="2">
    <source>
        <dbReference type="PROSITE-ProRule" id="PRU00339"/>
    </source>
</evidence>
<feature type="repeat" description="TPR" evidence="2">
    <location>
        <begin position="130"/>
        <end position="163"/>
    </location>
</feature>
<dbReference type="InterPro" id="IPR026634">
    <property type="entry name" value="TPST-like"/>
</dbReference>
<evidence type="ECO:0000256" key="1">
    <source>
        <dbReference type="ARBA" id="ARBA00022679"/>
    </source>
</evidence>
<dbReference type="Proteomes" id="UP000678276">
    <property type="component" value="Unassembled WGS sequence"/>
</dbReference>
<name>A0ABS4BBT0_9HYPH</name>
<accession>A0ABS4BBT0</accession>
<dbReference type="SUPFAM" id="SSF48452">
    <property type="entry name" value="TPR-like"/>
    <property type="match status" value="1"/>
</dbReference>
<comment type="caution">
    <text evidence="3">The sequence shown here is derived from an EMBL/GenBank/DDBJ whole genome shotgun (WGS) entry which is preliminary data.</text>
</comment>
<sequence length="580" mass="63853">MPQSSMPLDRSVRKARTLAKKGRHGEALSLISAELKRFPGERRLMAEFEAIGRNVPSDRLPAEAQVERLKALYTDGLHDEVIAGATRLAPHFARFPVLPKLLGGACQATEQFDRAAGAFRLAALMTPGDASVERNLGAVLAKLSRHREAVAAFDEAIRLDPRDYKTIGSRAISLVALSEREAAMAGFEAAIALAPDDLALRHDRALAEMAFGDPAAASESLAAILKRRPAHAESHFTLSRMRRYAAGDPHIAEMQALLKTPALSNADLAHLHFALGKAQDEAGETDEAFAHFIAANRAKRETLPYDIEAQAVSFASVRQGFENGLASKLAGTTPSAAMARRPIFILGMPRSGTTLCEQILASHSTVHGAGELTALRDAIHRHFKPLTTGSEAEAREAADKIRQSYGRVLEEIGGDKPVVTDKMPANFIFAGYIPLIFPEAKIVHLNRDKMATCWSNFRQFFAEDSNGYVYDLEDLARYHCLHDEQMAFWSRAMPGAIYELGYETLTENQEAETRALLDWCGLDFEPACLDFHRTKRRVETASRAQVQRAMYRGSSQEWRRFEAHLAPLAEKLGSPMPATQ</sequence>
<protein>
    <submittedName>
        <fullName evidence="3">Sulfotransferase</fullName>
    </submittedName>
</protein>
<dbReference type="PANTHER" id="PTHR12788:SF10">
    <property type="entry name" value="PROTEIN-TYROSINE SULFOTRANSFERASE"/>
    <property type="match status" value="1"/>
</dbReference>
<organism evidence="3 4">
    <name type="scientific">Jiella mangrovi</name>
    <dbReference type="NCBI Taxonomy" id="2821407"/>
    <lineage>
        <taxon>Bacteria</taxon>
        <taxon>Pseudomonadati</taxon>
        <taxon>Pseudomonadota</taxon>
        <taxon>Alphaproteobacteria</taxon>
        <taxon>Hyphomicrobiales</taxon>
        <taxon>Aurantimonadaceae</taxon>
        <taxon>Jiella</taxon>
    </lineage>
</organism>
<dbReference type="EMBL" id="JAGJCF010000001">
    <property type="protein sequence ID" value="MBP0614189.1"/>
    <property type="molecule type" value="Genomic_DNA"/>
</dbReference>